<feature type="compositionally biased region" description="Polar residues" evidence="2">
    <location>
        <begin position="131"/>
        <end position="141"/>
    </location>
</feature>
<dbReference type="PANTHER" id="PTHR46910:SF25">
    <property type="entry name" value="ABC-TRANSPORTER-REGULATING TRANSCRIPTION FACTOR"/>
    <property type="match status" value="1"/>
</dbReference>
<reference evidence="3 4" key="1">
    <citation type="submission" date="2019-06" db="EMBL/GenBank/DDBJ databases">
        <title>Draft genome sequence of the filamentous fungus Phialemoniopsis curvata isolated from diesel fuel.</title>
        <authorList>
            <person name="Varaljay V.A."/>
            <person name="Lyon W.J."/>
            <person name="Crouch A.L."/>
            <person name="Drake C.E."/>
            <person name="Hollomon J.M."/>
            <person name="Nadeau L.J."/>
            <person name="Nunn H.S."/>
            <person name="Stevenson B.S."/>
            <person name="Bojanowski C.L."/>
            <person name="Crookes-Goodson W.J."/>
        </authorList>
    </citation>
    <scope>NUCLEOTIDE SEQUENCE [LARGE SCALE GENOMIC DNA]</scope>
    <source>
        <strain evidence="3 4">D216</strain>
    </source>
</reference>
<proteinExistence type="predicted"/>
<evidence type="ECO:0000256" key="1">
    <source>
        <dbReference type="ARBA" id="ARBA00023242"/>
    </source>
</evidence>
<dbReference type="CDD" id="cd12148">
    <property type="entry name" value="fungal_TF_MHR"/>
    <property type="match status" value="1"/>
</dbReference>
<organism evidence="3 4">
    <name type="scientific">Thyridium curvatum</name>
    <dbReference type="NCBI Taxonomy" id="1093900"/>
    <lineage>
        <taxon>Eukaryota</taxon>
        <taxon>Fungi</taxon>
        <taxon>Dikarya</taxon>
        <taxon>Ascomycota</taxon>
        <taxon>Pezizomycotina</taxon>
        <taxon>Sordariomycetes</taxon>
        <taxon>Sordariomycetidae</taxon>
        <taxon>Thyridiales</taxon>
        <taxon>Thyridiaceae</taxon>
        <taxon>Thyridium</taxon>
    </lineage>
</organism>
<feature type="region of interest" description="Disordered" evidence="2">
    <location>
        <begin position="73"/>
        <end position="109"/>
    </location>
</feature>
<evidence type="ECO:0000256" key="2">
    <source>
        <dbReference type="SAM" id="MobiDB-lite"/>
    </source>
</evidence>
<dbReference type="Gene3D" id="4.10.240.10">
    <property type="entry name" value="Zn(2)-C6 fungal-type DNA-binding domain"/>
    <property type="match status" value="1"/>
</dbReference>
<dbReference type="STRING" id="1093900.A0A507AY36"/>
<dbReference type="RefSeq" id="XP_030997406.1">
    <property type="nucleotide sequence ID" value="XM_031137128.1"/>
</dbReference>
<dbReference type="EMBL" id="SKBQ01000001">
    <property type="protein sequence ID" value="TPX15695.1"/>
    <property type="molecule type" value="Genomic_DNA"/>
</dbReference>
<dbReference type="PANTHER" id="PTHR46910">
    <property type="entry name" value="TRANSCRIPTION FACTOR PDR1"/>
    <property type="match status" value="1"/>
</dbReference>
<evidence type="ECO:0000313" key="3">
    <source>
        <dbReference type="EMBL" id="TPX15695.1"/>
    </source>
</evidence>
<dbReference type="InterPro" id="IPR050987">
    <property type="entry name" value="AtrR-like"/>
</dbReference>
<feature type="region of interest" description="Disordered" evidence="2">
    <location>
        <begin position="122"/>
        <end position="141"/>
    </location>
</feature>
<dbReference type="GeneID" id="41967476"/>
<sequence>MSSETVGRTWKKPTATNQARYEQPTERKEGSQVNCSALTLTCQYTQRKQRGPGKSKAYIQSLEDRLERLEASFQKSTESQEDSSVAGEQQELPNPSQADNVSPTTQNNIELNPMIGLHGVAGGHVLDSEPGETSSTDLSNSNPMRALVQKFKDLNRVRQRIEDHLDREPFRRHIFSPRPPESEARALALILTDGEDNYSPLLTILTDRSIIDNQYTTNDDTDDDPGRWALFNTLLASGVLLRASNESLDVLSPMAWGFFKNAYSTVPELLLSGTDTIACEAFVSMAIFLRAVGDARSYLQLTGAAAQVLRIITLTKRQEQAPNTSPLVEKLPRAVWVTQIASSDATMKYGVAPIYGDSELEEAVPTTGDGKSIRSLHIMANLSLIQSRIHKQLYLSGDRKEDDAETVRLRLEHDLDEWLQAVPALVDINNYPDEQNCIHAVWMHFEYHSAMIKIHSGSTLPRPHQDSNPVGKGAQRDWLKCTSAARAIIALLRNFPRVPFITMWGLICHPLSATLLLLAAVLDDPFSTEALSDVNLMRQFVVFLRNQQAKGCGIEKIVDGCSKLHYIAAHAIKGEASPAETIALATRLGLFDVDGVIPPLRLELLKVTDWMQLAQGLLTNLPGLKSRADALFSKVLKMEGRVQGEFGMFAPEVFDPRRYNFFFKT</sequence>
<dbReference type="InParanoid" id="A0A507AY36"/>
<feature type="region of interest" description="Disordered" evidence="2">
    <location>
        <begin position="1"/>
        <end position="32"/>
    </location>
</feature>
<evidence type="ECO:0008006" key="5">
    <source>
        <dbReference type="Google" id="ProtNLM"/>
    </source>
</evidence>
<keyword evidence="4" id="KW-1185">Reference proteome</keyword>
<dbReference type="OrthoDB" id="3266505at2759"/>
<accession>A0A507AY36</accession>
<comment type="caution">
    <text evidence="3">The sequence shown here is derived from an EMBL/GenBank/DDBJ whole genome shotgun (WGS) entry which is preliminary data.</text>
</comment>
<keyword evidence="1" id="KW-0539">Nucleus</keyword>
<dbReference type="AlphaFoldDB" id="A0A507AY36"/>
<dbReference type="InterPro" id="IPR036864">
    <property type="entry name" value="Zn2-C6_fun-type_DNA-bd_sf"/>
</dbReference>
<dbReference type="GO" id="GO:0008270">
    <property type="term" value="F:zinc ion binding"/>
    <property type="evidence" value="ECO:0007669"/>
    <property type="project" value="InterPro"/>
</dbReference>
<name>A0A507AY36_9PEZI</name>
<protein>
    <recommendedName>
        <fullName evidence="5">Transcription factor domain-containing protein</fullName>
    </recommendedName>
</protein>
<dbReference type="GO" id="GO:0000981">
    <property type="term" value="F:DNA-binding transcription factor activity, RNA polymerase II-specific"/>
    <property type="evidence" value="ECO:0007669"/>
    <property type="project" value="InterPro"/>
</dbReference>
<evidence type="ECO:0000313" key="4">
    <source>
        <dbReference type="Proteomes" id="UP000319257"/>
    </source>
</evidence>
<gene>
    <name evidence="3" type="ORF">E0L32_000029</name>
</gene>
<dbReference type="Proteomes" id="UP000319257">
    <property type="component" value="Unassembled WGS sequence"/>
</dbReference>